<reference evidence="2 3" key="1">
    <citation type="submission" date="2016-11" db="EMBL/GenBank/DDBJ databases">
        <authorList>
            <person name="Jaros S."/>
            <person name="Januszkiewicz K."/>
            <person name="Wedrychowicz H."/>
        </authorList>
    </citation>
    <scope>NUCLEOTIDE SEQUENCE [LARGE SCALE GENOMIC DNA]</scope>
    <source>
        <strain evidence="2 3">GAS86</strain>
    </source>
</reference>
<evidence type="ECO:0000313" key="3">
    <source>
        <dbReference type="Proteomes" id="UP000184693"/>
    </source>
</evidence>
<feature type="transmembrane region" description="Helical" evidence="1">
    <location>
        <begin position="7"/>
        <end position="27"/>
    </location>
</feature>
<organism evidence="2 3">
    <name type="scientific">Paraburkholderia phenazinium</name>
    <dbReference type="NCBI Taxonomy" id="60549"/>
    <lineage>
        <taxon>Bacteria</taxon>
        <taxon>Pseudomonadati</taxon>
        <taxon>Pseudomonadota</taxon>
        <taxon>Betaproteobacteria</taxon>
        <taxon>Burkholderiales</taxon>
        <taxon>Burkholderiaceae</taxon>
        <taxon>Paraburkholderia</taxon>
    </lineage>
</organism>
<proteinExistence type="predicted"/>
<accession>A0A1N6JR33</accession>
<keyword evidence="1" id="KW-0472">Membrane</keyword>
<dbReference type="EMBL" id="FSRM01000002">
    <property type="protein sequence ID" value="SIO46691.1"/>
    <property type="molecule type" value="Genomic_DNA"/>
</dbReference>
<evidence type="ECO:0000256" key="1">
    <source>
        <dbReference type="SAM" id="Phobius"/>
    </source>
</evidence>
<protein>
    <submittedName>
        <fullName evidence="2">Uncharacterized protein</fullName>
    </submittedName>
</protein>
<dbReference type="AlphaFoldDB" id="A0A1N6JR33"/>
<dbReference type="RefSeq" id="WP_074266888.1">
    <property type="nucleotide sequence ID" value="NZ_FSRM01000002.1"/>
</dbReference>
<keyword evidence="1" id="KW-1133">Transmembrane helix</keyword>
<keyword evidence="1" id="KW-0812">Transmembrane</keyword>
<sequence length="61" mass="6433">MLFRHDLSVGFLVAITTILGMILIGNLGEALRLNRWHPALIGAAVGALLGVALIEAVPMIV</sequence>
<gene>
    <name evidence="2" type="ORF">SAMN05444168_4838</name>
</gene>
<dbReference type="Proteomes" id="UP000184693">
    <property type="component" value="Unassembled WGS sequence"/>
</dbReference>
<name>A0A1N6JR33_9BURK</name>
<evidence type="ECO:0000313" key="2">
    <source>
        <dbReference type="EMBL" id="SIO46691.1"/>
    </source>
</evidence>
<feature type="transmembrane region" description="Helical" evidence="1">
    <location>
        <begin position="39"/>
        <end position="60"/>
    </location>
</feature>